<proteinExistence type="predicted"/>
<gene>
    <name evidence="5" type="ORF">POCTA_138.1.T0670101</name>
</gene>
<keyword evidence="3" id="KW-0812">Transmembrane</keyword>
<comment type="caution">
    <text evidence="5">The sequence shown here is derived from an EMBL/GenBank/DDBJ whole genome shotgun (WGS) entry which is preliminary data.</text>
</comment>
<accession>A0A8S1VIC6</accession>
<evidence type="ECO:0000313" key="6">
    <source>
        <dbReference type="Proteomes" id="UP000683925"/>
    </source>
</evidence>
<feature type="transmembrane region" description="Helical" evidence="3">
    <location>
        <begin position="191"/>
        <end position="210"/>
    </location>
</feature>
<feature type="region of interest" description="Disordered" evidence="2">
    <location>
        <begin position="215"/>
        <end position="263"/>
    </location>
</feature>
<dbReference type="OMA" id="NVCCKSR"/>
<evidence type="ECO:0000256" key="4">
    <source>
        <dbReference type="SAM" id="SignalP"/>
    </source>
</evidence>
<reference evidence="5" key="1">
    <citation type="submission" date="2021-01" db="EMBL/GenBank/DDBJ databases">
        <authorList>
            <consortium name="Genoscope - CEA"/>
            <person name="William W."/>
        </authorList>
    </citation>
    <scope>NUCLEOTIDE SEQUENCE</scope>
</reference>
<feature type="signal peptide" evidence="4">
    <location>
        <begin position="1"/>
        <end position="15"/>
    </location>
</feature>
<feature type="coiled-coil region" evidence="1">
    <location>
        <begin position="113"/>
        <end position="167"/>
    </location>
</feature>
<keyword evidence="4" id="KW-0732">Signal</keyword>
<evidence type="ECO:0008006" key="7">
    <source>
        <dbReference type="Google" id="ProtNLM"/>
    </source>
</evidence>
<evidence type="ECO:0000313" key="5">
    <source>
        <dbReference type="EMBL" id="CAD8176461.1"/>
    </source>
</evidence>
<keyword evidence="1" id="KW-0175">Coiled coil</keyword>
<protein>
    <recommendedName>
        <fullName evidence="7">Transmembrane protein</fullName>
    </recommendedName>
</protein>
<dbReference type="Proteomes" id="UP000683925">
    <property type="component" value="Unassembled WGS sequence"/>
</dbReference>
<evidence type="ECO:0000256" key="2">
    <source>
        <dbReference type="SAM" id="MobiDB-lite"/>
    </source>
</evidence>
<feature type="chain" id="PRO_5035829469" description="Transmembrane protein" evidence="4">
    <location>
        <begin position="16"/>
        <end position="263"/>
    </location>
</feature>
<dbReference type="EMBL" id="CAJJDP010000066">
    <property type="protein sequence ID" value="CAD8176461.1"/>
    <property type="molecule type" value="Genomic_DNA"/>
</dbReference>
<name>A0A8S1VIC6_PAROT</name>
<sequence length="263" mass="30866">MINFIHIILFTLVSAKTNEEELREAACVIFSRYILQVQSLQASPQIAKLIKEQKYNQDDAIYVVQSAALDKCLINVKQREVTRILDGLQNQQLELEKYTHLHENIQYDRFINNKQEIAKLNQLTEIIKDVEELIQTQWQKRPEVEKRRQEQRESEEMDQEIVDQLNEVPLVEQFDLTKFSLKHILLKNKEYLIFALFILVPIVLIFNVCCKSRDQKDKKSSDKKSVKNEKKDSTNSNPENKEAKESSPDKKTGKSEKSKSKKE</sequence>
<keyword evidence="3" id="KW-0472">Membrane</keyword>
<keyword evidence="6" id="KW-1185">Reference proteome</keyword>
<organism evidence="5 6">
    <name type="scientific">Paramecium octaurelia</name>
    <dbReference type="NCBI Taxonomy" id="43137"/>
    <lineage>
        <taxon>Eukaryota</taxon>
        <taxon>Sar</taxon>
        <taxon>Alveolata</taxon>
        <taxon>Ciliophora</taxon>
        <taxon>Intramacronucleata</taxon>
        <taxon>Oligohymenophorea</taxon>
        <taxon>Peniculida</taxon>
        <taxon>Parameciidae</taxon>
        <taxon>Paramecium</taxon>
    </lineage>
</organism>
<dbReference type="AlphaFoldDB" id="A0A8S1VIC6"/>
<evidence type="ECO:0000256" key="1">
    <source>
        <dbReference type="SAM" id="Coils"/>
    </source>
</evidence>
<evidence type="ECO:0000256" key="3">
    <source>
        <dbReference type="SAM" id="Phobius"/>
    </source>
</evidence>
<dbReference type="OrthoDB" id="306698at2759"/>
<keyword evidence="3" id="KW-1133">Transmembrane helix</keyword>